<keyword evidence="5 9" id="KW-0227">DNA damage</keyword>
<evidence type="ECO:0000256" key="10">
    <source>
        <dbReference type="SAM" id="Coils"/>
    </source>
</evidence>
<evidence type="ECO:0000256" key="1">
    <source>
        <dbReference type="ARBA" id="ARBA00003618"/>
    </source>
</evidence>
<comment type="similarity">
    <text evidence="2 9">Belongs to the RecN family.</text>
</comment>
<evidence type="ECO:0000259" key="12">
    <source>
        <dbReference type="SMART" id="SM00382"/>
    </source>
</evidence>
<dbReference type="PIRSF" id="PIRSF003128">
    <property type="entry name" value="RecN"/>
    <property type="match status" value="1"/>
</dbReference>
<feature type="coiled-coil region" evidence="10">
    <location>
        <begin position="187"/>
        <end position="214"/>
    </location>
</feature>
<dbReference type="GO" id="GO:0009432">
    <property type="term" value="P:SOS response"/>
    <property type="evidence" value="ECO:0007669"/>
    <property type="project" value="TreeGrafter"/>
</dbReference>
<protein>
    <recommendedName>
        <fullName evidence="3 9">DNA repair protein RecN</fullName>
    </recommendedName>
    <alternativeName>
        <fullName evidence="8 9">Recombination protein N</fullName>
    </alternativeName>
</protein>
<dbReference type="GO" id="GO:0006310">
    <property type="term" value="P:DNA recombination"/>
    <property type="evidence" value="ECO:0007669"/>
    <property type="project" value="InterPro"/>
</dbReference>
<dbReference type="CDD" id="cd03241">
    <property type="entry name" value="ABC_RecN"/>
    <property type="match status" value="1"/>
</dbReference>
<keyword evidence="4" id="KW-0547">Nucleotide-binding</keyword>
<evidence type="ECO:0000256" key="8">
    <source>
        <dbReference type="ARBA" id="ARBA00033408"/>
    </source>
</evidence>
<evidence type="ECO:0000256" key="4">
    <source>
        <dbReference type="ARBA" id="ARBA00022741"/>
    </source>
</evidence>
<sequence>MLLELSVQNLGVIESSSFILSPGVSALTGETGAGKTMVVQAIELLTGGRADGSMVRRGADQALVEGRFETPEGAEIILKRVIPSKGRSRAYVDGSLAGASQLSEIGLSLVDLHGQHQHQSLLNPKTQRSALDVFAKIDLRALISARSECRRLQAEIEEMGGDAKARAREVDLLKFQIDEIAALSIQSPDELNALEKLEELLTNAEERIEAGGHTRERISGDGGLLDQIGETIQRLGDESPYREITERLRGIQAEMSDVSAILRERIDGIEDDPQRLMEVGGRRKSLIELQRKYGDTLAEVIAYQQQASERLLELESHDVRAAALETKLLSSEVELADNAAKVANNRRKAAPHLASEVSKHLSDLALENAGLLIDVRGEDPADDVEIMFRANSGTNWHGLSNVASGGELARVMLALRLVLTSGPPTLVFDEVDAGIGGTAALSVGKALSRLGLSHQVLVVTHLPQVAAYADNHIVVDKLDDGNNVVSTLNMVDGDARVRELTRMLAGQPESLSGRNHATELLEQARNERDSL</sequence>
<keyword evidence="7 9" id="KW-0234">DNA repair</keyword>
<dbReference type="SUPFAM" id="SSF52540">
    <property type="entry name" value="P-loop containing nucleoside triphosphate hydrolases"/>
    <property type="match status" value="1"/>
</dbReference>
<name>E7C2Q4_9ACTN</name>
<evidence type="ECO:0000256" key="9">
    <source>
        <dbReference type="PIRNR" id="PIRNR003128"/>
    </source>
</evidence>
<evidence type="ECO:0000256" key="11">
    <source>
        <dbReference type="SAM" id="MobiDB-lite"/>
    </source>
</evidence>
<organism evidence="13">
    <name type="scientific">uncultured actinobacterium HF0130_15N16</name>
    <dbReference type="NCBI Taxonomy" id="723601"/>
    <lineage>
        <taxon>Bacteria</taxon>
        <taxon>Bacillati</taxon>
        <taxon>Actinomycetota</taxon>
        <taxon>Actinomycetes</taxon>
        <taxon>marine Actinobacteria clade</taxon>
        <taxon>environmental samples</taxon>
    </lineage>
</organism>
<dbReference type="GO" id="GO:0005524">
    <property type="term" value="F:ATP binding"/>
    <property type="evidence" value="ECO:0007669"/>
    <property type="project" value="UniProtKB-KW"/>
</dbReference>
<dbReference type="GO" id="GO:0043590">
    <property type="term" value="C:bacterial nucleoid"/>
    <property type="evidence" value="ECO:0007669"/>
    <property type="project" value="TreeGrafter"/>
</dbReference>
<dbReference type="AlphaFoldDB" id="E7C2Q4"/>
<dbReference type="GO" id="GO:0006281">
    <property type="term" value="P:DNA repair"/>
    <property type="evidence" value="ECO:0007669"/>
    <property type="project" value="UniProtKB-KW"/>
</dbReference>
<feature type="domain" description="AAA+ ATPase" evidence="12">
    <location>
        <begin position="21"/>
        <end position="479"/>
    </location>
</feature>
<evidence type="ECO:0000256" key="7">
    <source>
        <dbReference type="ARBA" id="ARBA00023204"/>
    </source>
</evidence>
<dbReference type="Pfam" id="PF02463">
    <property type="entry name" value="SMC_N"/>
    <property type="match status" value="1"/>
</dbReference>
<keyword evidence="6" id="KW-0067">ATP-binding</keyword>
<dbReference type="InterPro" id="IPR027417">
    <property type="entry name" value="P-loop_NTPase"/>
</dbReference>
<proteinExistence type="inferred from homology"/>
<feature type="region of interest" description="Disordered" evidence="11">
    <location>
        <begin position="506"/>
        <end position="531"/>
    </location>
</feature>
<dbReference type="InterPro" id="IPR003395">
    <property type="entry name" value="RecF/RecN/SMC_N"/>
</dbReference>
<accession>E7C2Q4</accession>
<dbReference type="InterPro" id="IPR004604">
    <property type="entry name" value="DNA_recomb/repair_RecN"/>
</dbReference>
<feature type="compositionally biased region" description="Basic and acidic residues" evidence="11">
    <location>
        <begin position="516"/>
        <end position="531"/>
    </location>
</feature>
<evidence type="ECO:0000256" key="3">
    <source>
        <dbReference type="ARBA" id="ARBA00021315"/>
    </source>
</evidence>
<keyword evidence="10" id="KW-0175">Coiled coil</keyword>
<evidence type="ECO:0000256" key="5">
    <source>
        <dbReference type="ARBA" id="ARBA00022763"/>
    </source>
</evidence>
<reference evidence="13" key="1">
    <citation type="submission" date="2010-01" db="EMBL/GenBank/DDBJ databases">
        <title>Genome fragments of uncultured bacteria from the North Pacific subtropical Gyre.</title>
        <authorList>
            <person name="Pham V.D."/>
            <person name="Delong E.F."/>
        </authorList>
    </citation>
    <scope>NUCLEOTIDE SEQUENCE</scope>
</reference>
<comment type="function">
    <text evidence="1 9">May be involved in recombinational repair of damaged DNA.</text>
</comment>
<dbReference type="PANTHER" id="PTHR11059">
    <property type="entry name" value="DNA REPAIR PROTEIN RECN"/>
    <property type="match status" value="1"/>
</dbReference>
<dbReference type="InterPro" id="IPR003593">
    <property type="entry name" value="AAA+_ATPase"/>
</dbReference>
<dbReference type="NCBIfam" id="TIGR00634">
    <property type="entry name" value="recN"/>
    <property type="match status" value="1"/>
</dbReference>
<evidence type="ECO:0000313" key="13">
    <source>
        <dbReference type="EMBL" id="ADI21728.1"/>
    </source>
</evidence>
<dbReference type="Gene3D" id="3.40.50.300">
    <property type="entry name" value="P-loop containing nucleotide triphosphate hydrolases"/>
    <property type="match status" value="2"/>
</dbReference>
<dbReference type="PANTHER" id="PTHR11059:SF0">
    <property type="entry name" value="DNA REPAIR PROTEIN RECN"/>
    <property type="match status" value="1"/>
</dbReference>
<evidence type="ECO:0000256" key="2">
    <source>
        <dbReference type="ARBA" id="ARBA00009441"/>
    </source>
</evidence>
<evidence type="ECO:0000256" key="6">
    <source>
        <dbReference type="ARBA" id="ARBA00022840"/>
    </source>
</evidence>
<dbReference type="SMART" id="SM00382">
    <property type="entry name" value="AAA"/>
    <property type="match status" value="1"/>
</dbReference>
<dbReference type="EMBL" id="GU567964">
    <property type="protein sequence ID" value="ADI21728.1"/>
    <property type="molecule type" value="Genomic_DNA"/>
</dbReference>